<feature type="transmembrane region" description="Helical" evidence="10">
    <location>
        <begin position="72"/>
        <end position="93"/>
    </location>
</feature>
<dbReference type="Proteomes" id="UP000620124">
    <property type="component" value="Unassembled WGS sequence"/>
</dbReference>
<keyword evidence="9" id="KW-0807">Transducer</keyword>
<evidence type="ECO:0000313" key="11">
    <source>
        <dbReference type="EMBL" id="KAF7344887.1"/>
    </source>
</evidence>
<dbReference type="CDD" id="cd14966">
    <property type="entry name" value="7tmD_STE3"/>
    <property type="match status" value="1"/>
</dbReference>
<evidence type="ECO:0000256" key="10">
    <source>
        <dbReference type="SAM" id="Phobius"/>
    </source>
</evidence>
<dbReference type="Pfam" id="PF02076">
    <property type="entry name" value="STE3"/>
    <property type="match status" value="1"/>
</dbReference>
<comment type="similarity">
    <text evidence="2">Belongs to the G-protein coupled receptor 4 family.</text>
</comment>
<dbReference type="AlphaFoldDB" id="A0A8H6XQY8"/>
<feature type="transmembrane region" description="Helical" evidence="10">
    <location>
        <begin position="105"/>
        <end position="127"/>
    </location>
</feature>
<keyword evidence="5 10" id="KW-1133">Transmembrane helix</keyword>
<comment type="subcellular location">
    <subcellularLocation>
        <location evidence="1">Membrane</location>
        <topology evidence="1">Multi-pass membrane protein</topology>
    </subcellularLocation>
</comment>
<evidence type="ECO:0000313" key="12">
    <source>
        <dbReference type="Proteomes" id="UP000620124"/>
    </source>
</evidence>
<keyword evidence="7 10" id="KW-0472">Membrane</keyword>
<feature type="transmembrane region" description="Helical" evidence="10">
    <location>
        <begin position="199"/>
        <end position="225"/>
    </location>
</feature>
<evidence type="ECO:0000256" key="2">
    <source>
        <dbReference type="ARBA" id="ARBA00011085"/>
    </source>
</evidence>
<evidence type="ECO:0000256" key="1">
    <source>
        <dbReference type="ARBA" id="ARBA00004141"/>
    </source>
</evidence>
<reference evidence="11" key="1">
    <citation type="submission" date="2020-05" db="EMBL/GenBank/DDBJ databases">
        <title>Mycena genomes resolve the evolution of fungal bioluminescence.</title>
        <authorList>
            <person name="Tsai I.J."/>
        </authorList>
    </citation>
    <scope>NUCLEOTIDE SEQUENCE</scope>
    <source>
        <strain evidence="11">CCC161011</strain>
    </source>
</reference>
<dbReference type="GO" id="GO:0004933">
    <property type="term" value="F:mating-type a-factor pheromone receptor activity"/>
    <property type="evidence" value="ECO:0007669"/>
    <property type="project" value="InterPro"/>
</dbReference>
<dbReference type="PRINTS" id="PR00900">
    <property type="entry name" value="PHEROMONEAR"/>
</dbReference>
<dbReference type="GO" id="GO:0005886">
    <property type="term" value="C:plasma membrane"/>
    <property type="evidence" value="ECO:0007669"/>
    <property type="project" value="TreeGrafter"/>
</dbReference>
<evidence type="ECO:0000256" key="9">
    <source>
        <dbReference type="ARBA" id="ARBA00023224"/>
    </source>
</evidence>
<gene>
    <name evidence="11" type="ORF">MVEN_01650900</name>
</gene>
<evidence type="ECO:0000256" key="8">
    <source>
        <dbReference type="ARBA" id="ARBA00023170"/>
    </source>
</evidence>
<evidence type="ECO:0000256" key="3">
    <source>
        <dbReference type="ARBA" id="ARBA00022507"/>
    </source>
</evidence>
<keyword evidence="12" id="KW-1185">Reference proteome</keyword>
<keyword evidence="4 10" id="KW-0812">Transmembrane</keyword>
<dbReference type="PRINTS" id="PR00899">
    <property type="entry name" value="GPCRSTE3"/>
</dbReference>
<keyword evidence="6" id="KW-0297">G-protein coupled receptor</keyword>
<dbReference type="PANTHER" id="PTHR28097">
    <property type="entry name" value="PHEROMONE A FACTOR RECEPTOR"/>
    <property type="match status" value="1"/>
</dbReference>
<dbReference type="EMBL" id="JACAZI010000014">
    <property type="protein sequence ID" value="KAF7344887.1"/>
    <property type="molecule type" value="Genomic_DNA"/>
</dbReference>
<name>A0A8H6XQY8_9AGAR</name>
<evidence type="ECO:0000256" key="6">
    <source>
        <dbReference type="ARBA" id="ARBA00023040"/>
    </source>
</evidence>
<evidence type="ECO:0000256" key="4">
    <source>
        <dbReference type="ARBA" id="ARBA00022692"/>
    </source>
</evidence>
<sequence length="387" mass="43033">MAPALAASAFVASALVLVPLPWHLQSRNIPALSIIAWLFVLNVSYGVNALIWAGNVDIVLPIWCDIVTKIKIGATFALPSSCLCLALHLHAIASSLKTPNRGRKGVVVDVVLCFGLPVLIMALHYVVQGHRFDVVEDFGCRPAVYISFLSLLLVDLPPAVASLLALVYCGLALFYFLRRRIVITRMINSSDTVLTTSRYIRLMSMTAVLGLWNAIIIGIGIWATYGGGFRPWTSWSDVHFNFSRIQPYPIAILPEDLLRLTYLLWAAVPISSFFFFLFFSFGGDALKDYKHLIKWIRHNVLRLDRKSPPPETDTTSLYATSLGTFSDGRFNASSREPSHMPSSTPSSSPYNGYDSSSAAEFLSNGTLMPLYPAKEADFYHRREFWAM</sequence>
<evidence type="ECO:0000256" key="5">
    <source>
        <dbReference type="ARBA" id="ARBA00022989"/>
    </source>
</evidence>
<feature type="transmembrane region" description="Helical" evidence="10">
    <location>
        <begin position="159"/>
        <end position="178"/>
    </location>
</feature>
<evidence type="ECO:0000256" key="7">
    <source>
        <dbReference type="ARBA" id="ARBA00023136"/>
    </source>
</evidence>
<keyword evidence="3" id="KW-0589">Pheromone response</keyword>
<dbReference type="PANTHER" id="PTHR28097:SF1">
    <property type="entry name" value="PHEROMONE A FACTOR RECEPTOR"/>
    <property type="match status" value="1"/>
</dbReference>
<dbReference type="InterPro" id="IPR001546">
    <property type="entry name" value="GPCR_Pheromne_A_rcpt"/>
</dbReference>
<feature type="transmembrane region" description="Helical" evidence="10">
    <location>
        <begin position="6"/>
        <end position="24"/>
    </location>
</feature>
<dbReference type="InterPro" id="IPR001499">
    <property type="entry name" value="GPCR_STE3"/>
</dbReference>
<protein>
    <submittedName>
        <fullName evidence="11">Pheromone receptor</fullName>
    </submittedName>
</protein>
<proteinExistence type="inferred from homology"/>
<organism evidence="11 12">
    <name type="scientific">Mycena venus</name>
    <dbReference type="NCBI Taxonomy" id="2733690"/>
    <lineage>
        <taxon>Eukaryota</taxon>
        <taxon>Fungi</taxon>
        <taxon>Dikarya</taxon>
        <taxon>Basidiomycota</taxon>
        <taxon>Agaricomycotina</taxon>
        <taxon>Agaricomycetes</taxon>
        <taxon>Agaricomycetidae</taxon>
        <taxon>Agaricales</taxon>
        <taxon>Marasmiineae</taxon>
        <taxon>Mycenaceae</taxon>
        <taxon>Mycena</taxon>
    </lineage>
</organism>
<comment type="caution">
    <text evidence="11">The sequence shown here is derived from an EMBL/GenBank/DDBJ whole genome shotgun (WGS) entry which is preliminary data.</text>
</comment>
<feature type="transmembrane region" description="Helical" evidence="10">
    <location>
        <begin position="31"/>
        <end position="52"/>
    </location>
</feature>
<dbReference type="OrthoDB" id="2874149at2759"/>
<feature type="transmembrane region" description="Helical" evidence="10">
    <location>
        <begin position="262"/>
        <end position="281"/>
    </location>
</feature>
<keyword evidence="8 11" id="KW-0675">Receptor</keyword>
<accession>A0A8H6XQY8</accession>
<dbReference type="GO" id="GO:0000750">
    <property type="term" value="P:pheromone-dependent signal transduction involved in conjugation with cellular fusion"/>
    <property type="evidence" value="ECO:0007669"/>
    <property type="project" value="TreeGrafter"/>
</dbReference>